<sequence length="97" mass="10763">MSWEKRKRQCILAFKLIHLFPSTYSNTTASCISQPSTSWPSLDYPTRQQQTGPSASTAVAIPALGKVLEAHRCISRKPTIRHPVLYHSPVQPTGDTS</sequence>
<evidence type="ECO:0000313" key="3">
    <source>
        <dbReference type="Proteomes" id="UP001172155"/>
    </source>
</evidence>
<dbReference type="AlphaFoldDB" id="A0AA40KD08"/>
<reference evidence="2" key="1">
    <citation type="submission" date="2023-06" db="EMBL/GenBank/DDBJ databases">
        <title>Genome-scale phylogeny and comparative genomics of the fungal order Sordariales.</title>
        <authorList>
            <consortium name="Lawrence Berkeley National Laboratory"/>
            <person name="Hensen N."/>
            <person name="Bonometti L."/>
            <person name="Westerberg I."/>
            <person name="Brannstrom I.O."/>
            <person name="Guillou S."/>
            <person name="Cros-Aarteil S."/>
            <person name="Calhoun S."/>
            <person name="Haridas S."/>
            <person name="Kuo A."/>
            <person name="Mondo S."/>
            <person name="Pangilinan J."/>
            <person name="Riley R."/>
            <person name="LaButti K."/>
            <person name="Andreopoulos B."/>
            <person name="Lipzen A."/>
            <person name="Chen C."/>
            <person name="Yanf M."/>
            <person name="Daum C."/>
            <person name="Ng V."/>
            <person name="Clum A."/>
            <person name="Steindorff A."/>
            <person name="Ohm R."/>
            <person name="Martin F."/>
            <person name="Silar P."/>
            <person name="Natvig D."/>
            <person name="Lalanne C."/>
            <person name="Gautier V."/>
            <person name="Ament-velasquez S.L."/>
            <person name="Kruys A."/>
            <person name="Hutchinson M.I."/>
            <person name="Powell A.J."/>
            <person name="Barry K."/>
            <person name="Miller A.N."/>
            <person name="Grigoriev I.V."/>
            <person name="Debuchy R."/>
            <person name="Gladieux P."/>
            <person name="Thoren M.H."/>
            <person name="Johannesson H."/>
        </authorList>
    </citation>
    <scope>NUCLEOTIDE SEQUENCE</scope>
    <source>
        <strain evidence="2">SMH3187-1</strain>
    </source>
</reference>
<keyword evidence="1" id="KW-0732">Signal</keyword>
<dbReference type="PROSITE" id="PS51257">
    <property type="entry name" value="PROKAR_LIPOPROTEIN"/>
    <property type="match status" value="1"/>
</dbReference>
<name>A0AA40KD08_9PEZI</name>
<feature type="signal peptide" evidence="1">
    <location>
        <begin position="1"/>
        <end position="25"/>
    </location>
</feature>
<accession>A0AA40KD08</accession>
<feature type="chain" id="PRO_5041367069" evidence="1">
    <location>
        <begin position="26"/>
        <end position="97"/>
    </location>
</feature>
<organism evidence="2 3">
    <name type="scientific">Schizothecium vesticola</name>
    <dbReference type="NCBI Taxonomy" id="314040"/>
    <lineage>
        <taxon>Eukaryota</taxon>
        <taxon>Fungi</taxon>
        <taxon>Dikarya</taxon>
        <taxon>Ascomycota</taxon>
        <taxon>Pezizomycotina</taxon>
        <taxon>Sordariomycetes</taxon>
        <taxon>Sordariomycetidae</taxon>
        <taxon>Sordariales</taxon>
        <taxon>Schizotheciaceae</taxon>
        <taxon>Schizothecium</taxon>
    </lineage>
</organism>
<comment type="caution">
    <text evidence="2">The sequence shown here is derived from an EMBL/GenBank/DDBJ whole genome shotgun (WGS) entry which is preliminary data.</text>
</comment>
<gene>
    <name evidence="2" type="ORF">B0T18DRAFT_398972</name>
</gene>
<evidence type="ECO:0000313" key="2">
    <source>
        <dbReference type="EMBL" id="KAK0754337.1"/>
    </source>
</evidence>
<evidence type="ECO:0000256" key="1">
    <source>
        <dbReference type="SAM" id="SignalP"/>
    </source>
</evidence>
<dbReference type="EMBL" id="JAUKUD010000001">
    <property type="protein sequence ID" value="KAK0754337.1"/>
    <property type="molecule type" value="Genomic_DNA"/>
</dbReference>
<keyword evidence="3" id="KW-1185">Reference proteome</keyword>
<dbReference type="Proteomes" id="UP001172155">
    <property type="component" value="Unassembled WGS sequence"/>
</dbReference>
<protein>
    <submittedName>
        <fullName evidence="2">Uncharacterized protein</fullName>
    </submittedName>
</protein>
<proteinExistence type="predicted"/>